<dbReference type="RefSeq" id="WP_025250767.1">
    <property type="nucleotide sequence ID" value="NZ_CP006934.1"/>
</dbReference>
<feature type="transmembrane region" description="Helical" evidence="2">
    <location>
        <begin position="20"/>
        <end position="42"/>
    </location>
</feature>
<proteinExistence type="predicted"/>
<evidence type="ECO:0000256" key="1">
    <source>
        <dbReference type="SAM" id="MobiDB-lite"/>
    </source>
</evidence>
<feature type="compositionally biased region" description="Basic and acidic residues" evidence="1">
    <location>
        <begin position="237"/>
        <end position="251"/>
    </location>
</feature>
<dbReference type="EMBL" id="CP006934">
    <property type="protein sequence ID" value="AHI53632.1"/>
    <property type="molecule type" value="Genomic_DNA"/>
</dbReference>
<gene>
    <name evidence="3" type="ORF">SSABA_v1c02200</name>
</gene>
<organism evidence="3 4">
    <name type="scientific">Spiroplasma sabaudiense Ar-1343</name>
    <dbReference type="NCBI Taxonomy" id="1276257"/>
    <lineage>
        <taxon>Bacteria</taxon>
        <taxon>Bacillati</taxon>
        <taxon>Mycoplasmatota</taxon>
        <taxon>Mollicutes</taxon>
        <taxon>Entomoplasmatales</taxon>
        <taxon>Spiroplasmataceae</taxon>
        <taxon>Spiroplasma</taxon>
    </lineage>
</organism>
<accession>W6A9C9</accession>
<evidence type="ECO:0008006" key="5">
    <source>
        <dbReference type="Google" id="ProtNLM"/>
    </source>
</evidence>
<dbReference type="KEGG" id="ssab:SSABA_v1c02200"/>
<feature type="compositionally biased region" description="Basic and acidic residues" evidence="1">
    <location>
        <begin position="263"/>
        <end position="280"/>
    </location>
</feature>
<keyword evidence="4" id="KW-1185">Reference proteome</keyword>
<sequence>MNLFASFIPESGILDNNSALVLGVVIVAISAFLLGMFLYYFYKFKKSNLKEFYVNKYLFSTIISLTTLGIIIGSLVIVFFTNARAIFGPDDLKADLANNVIIYAMAFPGLAVVISTFTILLIWTHLFGVGFSENRFEMIGENLPYSKIVAVVDDEEAKKAVIIYRQGRTKFRTLVFKKTSVVGLFVLSNAKLTGHDVILEKVSKVLDDVDAANTQMLANAKPLTEEVKVEVALNQEVSKKAEAEPKPEKKPVSKPKPSVQGETSEKPKPIKKPKPEKNED</sequence>
<dbReference type="AlphaFoldDB" id="W6A9C9"/>
<feature type="transmembrane region" description="Helical" evidence="2">
    <location>
        <begin position="54"/>
        <end position="80"/>
    </location>
</feature>
<keyword evidence="2" id="KW-0812">Transmembrane</keyword>
<evidence type="ECO:0000256" key="2">
    <source>
        <dbReference type="SAM" id="Phobius"/>
    </source>
</evidence>
<dbReference type="Proteomes" id="UP000019265">
    <property type="component" value="Chromosome"/>
</dbReference>
<feature type="region of interest" description="Disordered" evidence="1">
    <location>
        <begin position="236"/>
        <end position="280"/>
    </location>
</feature>
<dbReference type="OrthoDB" id="389702at2"/>
<evidence type="ECO:0000313" key="3">
    <source>
        <dbReference type="EMBL" id="AHI53632.1"/>
    </source>
</evidence>
<name>W6A9C9_9MOLU</name>
<keyword evidence="2" id="KW-0472">Membrane</keyword>
<feature type="transmembrane region" description="Helical" evidence="2">
    <location>
        <begin position="100"/>
        <end position="123"/>
    </location>
</feature>
<dbReference type="PATRIC" id="fig|1276257.3.peg.226"/>
<dbReference type="STRING" id="1276257.SSABA_v1c02200"/>
<keyword evidence="2" id="KW-1133">Transmembrane helix</keyword>
<protein>
    <recommendedName>
        <fullName evidence="5">Transmembrane protein</fullName>
    </recommendedName>
</protein>
<dbReference type="HOGENOM" id="CLU_993609_0_0_14"/>
<reference evidence="3 4" key="1">
    <citation type="journal article" date="2014" name="Genome Biol. Evol.">
        <title>Molecular evolution of the substrate utilization strategies and putative virulence factors in mosquito-associated Spiroplasma species.</title>
        <authorList>
            <person name="Chang T.H."/>
            <person name="Lo W.S."/>
            <person name="Ku C."/>
            <person name="Chen L.L."/>
            <person name="Kuo C.H."/>
        </authorList>
    </citation>
    <scope>NUCLEOTIDE SEQUENCE [LARGE SCALE GENOMIC DNA]</scope>
    <source>
        <strain evidence="3">Ar-1343</strain>
    </source>
</reference>
<evidence type="ECO:0000313" key="4">
    <source>
        <dbReference type="Proteomes" id="UP000019265"/>
    </source>
</evidence>